<dbReference type="InterPro" id="IPR010982">
    <property type="entry name" value="Lambda_DNA-bd_dom_sf"/>
</dbReference>
<dbReference type="InterPro" id="IPR009057">
    <property type="entry name" value="Homeodomain-like_sf"/>
</dbReference>
<dbReference type="Gene3D" id="1.10.260.40">
    <property type="entry name" value="lambda repressor-like DNA-binding domains"/>
    <property type="match status" value="1"/>
</dbReference>
<gene>
    <name evidence="2" type="ORF">ACFPQ6_13645</name>
</gene>
<evidence type="ECO:0000313" key="2">
    <source>
        <dbReference type="EMBL" id="MFC5849351.1"/>
    </source>
</evidence>
<dbReference type="PROSITE" id="PS50943">
    <property type="entry name" value="HTH_CROC1"/>
    <property type="match status" value="1"/>
</dbReference>
<dbReference type="EMBL" id="JBHSOH010000020">
    <property type="protein sequence ID" value="MFC5849351.1"/>
    <property type="molecule type" value="Genomic_DNA"/>
</dbReference>
<dbReference type="InterPro" id="IPR001387">
    <property type="entry name" value="Cro/C1-type_HTH"/>
</dbReference>
<evidence type="ECO:0000259" key="1">
    <source>
        <dbReference type="PROSITE" id="PS50943"/>
    </source>
</evidence>
<dbReference type="SUPFAM" id="SSF46689">
    <property type="entry name" value="Homeodomain-like"/>
    <property type="match status" value="1"/>
</dbReference>
<comment type="caution">
    <text evidence="2">The sequence shown here is derived from an EMBL/GenBank/DDBJ whole genome shotgun (WGS) entry which is preliminary data.</text>
</comment>
<dbReference type="Gene3D" id="1.10.10.60">
    <property type="entry name" value="Homeodomain-like"/>
    <property type="match status" value="1"/>
</dbReference>
<dbReference type="SMART" id="SM00530">
    <property type="entry name" value="HTH_XRE"/>
    <property type="match status" value="1"/>
</dbReference>
<dbReference type="SUPFAM" id="SSF47413">
    <property type="entry name" value="lambda repressor-like DNA-binding domains"/>
    <property type="match status" value="1"/>
</dbReference>
<dbReference type="Proteomes" id="UP001595979">
    <property type="component" value="Unassembled WGS sequence"/>
</dbReference>
<proteinExistence type="predicted"/>
<evidence type="ECO:0000313" key="3">
    <source>
        <dbReference type="Proteomes" id="UP001595979"/>
    </source>
</evidence>
<keyword evidence="3" id="KW-1185">Reference proteome</keyword>
<sequence length="129" mass="14502">MRRQYRDEPQERKSLNQWRKARGLSIAELAQRAGLGERALEHHLYDARNVGVRVALRLAAALDILVEDVDWDARSTADLPAMPPGEPGTISDAQWTVAQVWLAAGVSKKDLAEALRVSRTTLYKRLKQT</sequence>
<name>A0ABW1DP32_9DEIO</name>
<reference evidence="3" key="1">
    <citation type="journal article" date="2019" name="Int. J. Syst. Evol. Microbiol.">
        <title>The Global Catalogue of Microorganisms (GCM) 10K type strain sequencing project: providing services to taxonomists for standard genome sequencing and annotation.</title>
        <authorList>
            <consortium name="The Broad Institute Genomics Platform"/>
            <consortium name="The Broad Institute Genome Sequencing Center for Infectious Disease"/>
            <person name="Wu L."/>
            <person name="Ma J."/>
        </authorList>
    </citation>
    <scope>NUCLEOTIDE SEQUENCE [LARGE SCALE GENOMIC DNA]</scope>
    <source>
        <strain evidence="3">CGMCC 1.15053</strain>
    </source>
</reference>
<feature type="domain" description="HTH cro/C1-type" evidence="1">
    <location>
        <begin position="15"/>
        <end position="69"/>
    </location>
</feature>
<dbReference type="RefSeq" id="WP_380050431.1">
    <property type="nucleotide sequence ID" value="NZ_JBHSOH010000020.1"/>
</dbReference>
<organism evidence="2 3">
    <name type="scientific">Deinococcus petrolearius</name>
    <dbReference type="NCBI Taxonomy" id="1751295"/>
    <lineage>
        <taxon>Bacteria</taxon>
        <taxon>Thermotogati</taxon>
        <taxon>Deinococcota</taxon>
        <taxon>Deinococci</taxon>
        <taxon>Deinococcales</taxon>
        <taxon>Deinococcaceae</taxon>
        <taxon>Deinococcus</taxon>
    </lineage>
</organism>
<protein>
    <submittedName>
        <fullName evidence="2">Helix-turn-helix domain-containing protein</fullName>
    </submittedName>
</protein>
<dbReference type="CDD" id="cd00093">
    <property type="entry name" value="HTH_XRE"/>
    <property type="match status" value="1"/>
</dbReference>
<dbReference type="Pfam" id="PF01381">
    <property type="entry name" value="HTH_3"/>
    <property type="match status" value="1"/>
</dbReference>
<accession>A0ABW1DP32</accession>